<organism evidence="1 2">
    <name type="scientific">Theobroma cacao</name>
    <name type="common">Cacao</name>
    <name type="synonym">Cocoa</name>
    <dbReference type="NCBI Taxonomy" id="3641"/>
    <lineage>
        <taxon>Eukaryota</taxon>
        <taxon>Viridiplantae</taxon>
        <taxon>Streptophyta</taxon>
        <taxon>Embryophyta</taxon>
        <taxon>Tracheophyta</taxon>
        <taxon>Spermatophyta</taxon>
        <taxon>Magnoliopsida</taxon>
        <taxon>eudicotyledons</taxon>
        <taxon>Gunneridae</taxon>
        <taxon>Pentapetalae</taxon>
        <taxon>rosids</taxon>
        <taxon>malvids</taxon>
        <taxon>Malvales</taxon>
        <taxon>Malvaceae</taxon>
        <taxon>Byttnerioideae</taxon>
        <taxon>Theobroma</taxon>
    </lineage>
</organism>
<dbReference type="EMBL" id="CM001888">
    <property type="protein sequence ID" value="EOY19244.1"/>
    <property type="molecule type" value="Genomic_DNA"/>
</dbReference>
<sequence>MVTKTDGHTVPTSACHAYAICCSIEHSADGLTSEWVINCTRALPKTEISKSSNLPSSSAKQTCCFHCSSIVSFLMEHVSGFEN</sequence>
<keyword evidence="2" id="KW-1185">Reference proteome</keyword>
<dbReference type="InParanoid" id="A0A061FWS8"/>
<protein>
    <submittedName>
        <fullName evidence="1">Uncharacterized protein</fullName>
    </submittedName>
</protein>
<dbReference type="Gramene" id="EOY19244">
    <property type="protein sequence ID" value="EOY19244"/>
    <property type="gene ID" value="TCM_044244"/>
</dbReference>
<dbReference type="AlphaFoldDB" id="A0A061FWS8"/>
<evidence type="ECO:0000313" key="1">
    <source>
        <dbReference type="EMBL" id="EOY19244.1"/>
    </source>
</evidence>
<proteinExistence type="predicted"/>
<name>A0A061FWS8_THECC</name>
<dbReference type="HOGENOM" id="CLU_2547145_0_0_1"/>
<accession>A0A061FWS8</accession>
<evidence type="ECO:0000313" key="2">
    <source>
        <dbReference type="Proteomes" id="UP000026915"/>
    </source>
</evidence>
<reference evidence="1 2" key="1">
    <citation type="journal article" date="2013" name="Genome Biol.">
        <title>The genome sequence of the most widely cultivated cacao type and its use to identify candidate genes regulating pod color.</title>
        <authorList>
            <person name="Motamayor J.C."/>
            <person name="Mockaitis K."/>
            <person name="Schmutz J."/>
            <person name="Haiminen N."/>
            <person name="Iii D.L."/>
            <person name="Cornejo O."/>
            <person name="Findley S.D."/>
            <person name="Zheng P."/>
            <person name="Utro F."/>
            <person name="Royaert S."/>
            <person name="Saski C."/>
            <person name="Jenkins J."/>
            <person name="Podicheti R."/>
            <person name="Zhao M."/>
            <person name="Scheffler B.E."/>
            <person name="Stack J.C."/>
            <person name="Feltus F.A."/>
            <person name="Mustiga G.M."/>
            <person name="Amores F."/>
            <person name="Phillips W."/>
            <person name="Marelli J.P."/>
            <person name="May G.D."/>
            <person name="Shapiro H."/>
            <person name="Ma J."/>
            <person name="Bustamante C.D."/>
            <person name="Schnell R.J."/>
            <person name="Main D."/>
            <person name="Gilbert D."/>
            <person name="Parida L."/>
            <person name="Kuhn D.N."/>
        </authorList>
    </citation>
    <scope>NUCLEOTIDE SEQUENCE [LARGE SCALE GENOMIC DNA]</scope>
    <source>
        <strain evidence="2">cv. Matina 1-6</strain>
    </source>
</reference>
<dbReference type="Proteomes" id="UP000026915">
    <property type="component" value="Chromosome 10"/>
</dbReference>
<gene>
    <name evidence="1" type="ORF">TCM_044244</name>
</gene>